<dbReference type="SUPFAM" id="SSF53383">
    <property type="entry name" value="PLP-dependent transferases"/>
    <property type="match status" value="1"/>
</dbReference>
<evidence type="ECO:0000259" key="7">
    <source>
        <dbReference type="Pfam" id="PF00155"/>
    </source>
</evidence>
<sequence length="352" mass="40085">MNKYWSNITNQIEPYVCGEQPQDKKYIKLNTNESPYGPSPKVIEAINKCTNDDLRLYPDPNCQRLKSAAAKYYNLKADQIFVGNGSDEVLAFSFLAFFNPDNPIIFPDISYSFYPVYGELYNINYKQIPLSEDFSITPEDYSCENGGVVIPNPNAPTGRYLEIKEIKKILDSNIEKVVIIDEAYIDFGGESAVSIVNDYPNLLVIQTMSKSRCLAGMRIGIAMGQKHLIDALERIKNSFNSYTVDRLAAAAGEAALLDKQYLKECTSKIINTRENVINQLKELDFDIIPSKTNFIFAKHRKVSGNELFMKLKEKAVLVRHFNKPRIKDYLRITIGSDHDMKMVIERLKEILS</sequence>
<dbReference type="Gene3D" id="3.40.640.10">
    <property type="entry name" value="Type I PLP-dependent aspartate aminotransferase-like (Major domain)"/>
    <property type="match status" value="1"/>
</dbReference>
<protein>
    <recommendedName>
        <fullName evidence="6">Histidinol-phosphate aminotransferase</fullName>
        <ecNumber evidence="6">2.6.1.9</ecNumber>
    </recommendedName>
    <alternativeName>
        <fullName evidence="6">Imidazole acetol-phosphate transaminase</fullName>
    </alternativeName>
</protein>
<evidence type="ECO:0000256" key="5">
    <source>
        <dbReference type="ARBA" id="ARBA00022898"/>
    </source>
</evidence>
<dbReference type="NCBIfam" id="TIGR01141">
    <property type="entry name" value="hisC"/>
    <property type="match status" value="1"/>
</dbReference>
<dbReference type="GO" id="GO:0030170">
    <property type="term" value="F:pyridoxal phosphate binding"/>
    <property type="evidence" value="ECO:0007669"/>
    <property type="project" value="InterPro"/>
</dbReference>
<dbReference type="EMBL" id="MZGV01000021">
    <property type="protein sequence ID" value="OPJ61539.1"/>
    <property type="molecule type" value="Genomic_DNA"/>
</dbReference>
<dbReference type="Pfam" id="PF00155">
    <property type="entry name" value="Aminotran_1_2"/>
    <property type="match status" value="1"/>
</dbReference>
<evidence type="ECO:0000256" key="1">
    <source>
        <dbReference type="ARBA" id="ARBA00001933"/>
    </source>
</evidence>
<evidence type="ECO:0000256" key="3">
    <source>
        <dbReference type="ARBA" id="ARBA00022576"/>
    </source>
</evidence>
<keyword evidence="6" id="KW-0368">Histidine biosynthesis</keyword>
<comment type="cofactor">
    <cofactor evidence="1 6">
        <name>pyridoxal 5'-phosphate</name>
        <dbReference type="ChEBI" id="CHEBI:597326"/>
    </cofactor>
</comment>
<dbReference type="CDD" id="cd00609">
    <property type="entry name" value="AAT_like"/>
    <property type="match status" value="1"/>
</dbReference>
<dbReference type="STRING" id="1450648.CLORY_22210"/>
<dbReference type="AlphaFoldDB" id="A0A1V4INU7"/>
<organism evidence="8 9">
    <name type="scientific">Clostridium oryzae</name>
    <dbReference type="NCBI Taxonomy" id="1450648"/>
    <lineage>
        <taxon>Bacteria</taxon>
        <taxon>Bacillati</taxon>
        <taxon>Bacillota</taxon>
        <taxon>Clostridia</taxon>
        <taxon>Eubacteriales</taxon>
        <taxon>Clostridiaceae</taxon>
        <taxon>Clostridium</taxon>
    </lineage>
</organism>
<evidence type="ECO:0000256" key="2">
    <source>
        <dbReference type="ARBA" id="ARBA00011738"/>
    </source>
</evidence>
<dbReference type="Gene3D" id="3.90.1150.10">
    <property type="entry name" value="Aspartate Aminotransferase, domain 1"/>
    <property type="match status" value="1"/>
</dbReference>
<comment type="subunit">
    <text evidence="2 6">Homodimer.</text>
</comment>
<dbReference type="PANTHER" id="PTHR43643:SF3">
    <property type="entry name" value="HISTIDINOL-PHOSPHATE AMINOTRANSFERASE"/>
    <property type="match status" value="1"/>
</dbReference>
<proteinExistence type="inferred from homology"/>
<dbReference type="GO" id="GO:0000105">
    <property type="term" value="P:L-histidine biosynthetic process"/>
    <property type="evidence" value="ECO:0007669"/>
    <property type="project" value="UniProtKB-UniRule"/>
</dbReference>
<dbReference type="InterPro" id="IPR005861">
    <property type="entry name" value="HisP_aminotrans"/>
</dbReference>
<feature type="domain" description="Aminotransferase class I/classII large" evidence="7">
    <location>
        <begin position="25"/>
        <end position="347"/>
    </location>
</feature>
<keyword evidence="4 6" id="KW-0808">Transferase</keyword>
<evidence type="ECO:0000313" key="8">
    <source>
        <dbReference type="EMBL" id="OPJ61539.1"/>
    </source>
</evidence>
<comment type="catalytic activity">
    <reaction evidence="6">
        <text>L-histidinol phosphate + 2-oxoglutarate = 3-(imidazol-4-yl)-2-oxopropyl phosphate + L-glutamate</text>
        <dbReference type="Rhea" id="RHEA:23744"/>
        <dbReference type="ChEBI" id="CHEBI:16810"/>
        <dbReference type="ChEBI" id="CHEBI:29985"/>
        <dbReference type="ChEBI" id="CHEBI:57766"/>
        <dbReference type="ChEBI" id="CHEBI:57980"/>
        <dbReference type="EC" id="2.6.1.9"/>
    </reaction>
</comment>
<comment type="similarity">
    <text evidence="6">Belongs to the class-II pyridoxal-phosphate-dependent aminotransferase family. Histidinol-phosphate aminotransferase subfamily.</text>
</comment>
<evidence type="ECO:0000256" key="4">
    <source>
        <dbReference type="ARBA" id="ARBA00022679"/>
    </source>
</evidence>
<keyword evidence="9" id="KW-1185">Reference proteome</keyword>
<dbReference type="InterPro" id="IPR015422">
    <property type="entry name" value="PyrdxlP-dep_Trfase_small"/>
</dbReference>
<dbReference type="Proteomes" id="UP000190080">
    <property type="component" value="Unassembled WGS sequence"/>
</dbReference>
<dbReference type="InterPro" id="IPR004839">
    <property type="entry name" value="Aminotransferase_I/II_large"/>
</dbReference>
<comment type="pathway">
    <text evidence="6">Amino-acid biosynthesis; L-histidine biosynthesis; L-histidine from 5-phospho-alpha-D-ribose 1-diphosphate: step 7/9.</text>
</comment>
<evidence type="ECO:0000313" key="9">
    <source>
        <dbReference type="Proteomes" id="UP000190080"/>
    </source>
</evidence>
<keyword evidence="5 6" id="KW-0663">Pyridoxal phosphate</keyword>
<dbReference type="EC" id="2.6.1.9" evidence="6"/>
<dbReference type="HAMAP" id="MF_01023">
    <property type="entry name" value="HisC_aminotrans_2"/>
    <property type="match status" value="1"/>
</dbReference>
<dbReference type="InterPro" id="IPR050106">
    <property type="entry name" value="HistidinolP_aminotransfase"/>
</dbReference>
<comment type="caution">
    <text evidence="8">The sequence shown here is derived from an EMBL/GenBank/DDBJ whole genome shotgun (WGS) entry which is preliminary data.</text>
</comment>
<keyword evidence="6" id="KW-0028">Amino-acid biosynthesis</keyword>
<keyword evidence="3 6" id="KW-0032">Aminotransferase</keyword>
<dbReference type="InterPro" id="IPR015424">
    <property type="entry name" value="PyrdxlP-dep_Trfase"/>
</dbReference>
<dbReference type="OrthoDB" id="9813612at2"/>
<evidence type="ECO:0000256" key="6">
    <source>
        <dbReference type="HAMAP-Rule" id="MF_01023"/>
    </source>
</evidence>
<dbReference type="GO" id="GO:0004400">
    <property type="term" value="F:histidinol-phosphate transaminase activity"/>
    <property type="evidence" value="ECO:0007669"/>
    <property type="project" value="UniProtKB-UniRule"/>
</dbReference>
<reference evidence="8 9" key="1">
    <citation type="submission" date="2017-03" db="EMBL/GenBank/DDBJ databases">
        <title>Genome sequence of Clostridium oryzae DSM 28571.</title>
        <authorList>
            <person name="Poehlein A."/>
            <person name="Daniel R."/>
        </authorList>
    </citation>
    <scope>NUCLEOTIDE SEQUENCE [LARGE SCALE GENOMIC DNA]</scope>
    <source>
        <strain evidence="8 9">DSM 28571</strain>
    </source>
</reference>
<gene>
    <name evidence="6 8" type="primary">hisC</name>
    <name evidence="8" type="ORF">CLORY_22210</name>
</gene>
<dbReference type="UniPathway" id="UPA00031">
    <property type="reaction ID" value="UER00012"/>
</dbReference>
<accession>A0A1V4INU7</accession>
<feature type="modified residue" description="N6-(pyridoxal phosphate)lysine" evidence="6">
    <location>
        <position position="210"/>
    </location>
</feature>
<dbReference type="PANTHER" id="PTHR43643">
    <property type="entry name" value="HISTIDINOL-PHOSPHATE AMINOTRANSFERASE 2"/>
    <property type="match status" value="1"/>
</dbReference>
<name>A0A1V4INU7_9CLOT</name>
<dbReference type="RefSeq" id="WP_079424316.1">
    <property type="nucleotide sequence ID" value="NZ_MZGV01000021.1"/>
</dbReference>
<dbReference type="InterPro" id="IPR015421">
    <property type="entry name" value="PyrdxlP-dep_Trfase_major"/>
</dbReference>